<dbReference type="EMBL" id="BK059091">
    <property type="protein sequence ID" value="DAE28610.1"/>
    <property type="molecule type" value="Genomic_DNA"/>
</dbReference>
<proteinExistence type="inferred from homology"/>
<dbReference type="InterPro" id="IPR029045">
    <property type="entry name" value="ClpP/crotonase-like_dom_sf"/>
</dbReference>
<dbReference type="Pfam" id="PF00574">
    <property type="entry name" value="CLP_protease"/>
    <property type="match status" value="1"/>
</dbReference>
<dbReference type="GO" id="GO:0004252">
    <property type="term" value="F:serine-type endopeptidase activity"/>
    <property type="evidence" value="ECO:0007669"/>
    <property type="project" value="InterPro"/>
</dbReference>
<dbReference type="GO" id="GO:0004176">
    <property type="term" value="F:ATP-dependent peptidase activity"/>
    <property type="evidence" value="ECO:0007669"/>
    <property type="project" value="InterPro"/>
</dbReference>
<protein>
    <recommendedName>
        <fullName evidence="3">ATP-dependent Clp protease proteolytic subunit</fullName>
    </recommendedName>
</protein>
<dbReference type="PANTHER" id="PTHR10381:SF11">
    <property type="entry name" value="ATP-DEPENDENT CLP PROTEASE PROTEOLYTIC SUBUNIT, MITOCHONDRIAL"/>
    <property type="match status" value="1"/>
</dbReference>
<sequence>MSSTKDNTYTDTDERTFYLSDDVDNESVGKLVWNILYQIRKDDEKDEKEKEYKRDPIRLYINSYGGNVYDMWGLIDIILNSKTPIYTYCTGYAMSGAFKIFLAGHKRYCYKHSTFMYHQMNCWRSGKYQDLVENREEMDWLNKKIEEYVINRTNLTECDIKDIREKKKDFYIHSDKAINFGIVDEVL</sequence>
<evidence type="ECO:0000256" key="1">
    <source>
        <dbReference type="ARBA" id="ARBA00007039"/>
    </source>
</evidence>
<dbReference type="GO" id="GO:0006515">
    <property type="term" value="P:protein quality control for misfolded or incompletely synthesized proteins"/>
    <property type="evidence" value="ECO:0007669"/>
    <property type="project" value="TreeGrafter"/>
</dbReference>
<dbReference type="InterPro" id="IPR023562">
    <property type="entry name" value="ClpP/TepA"/>
</dbReference>
<dbReference type="InterPro" id="IPR001907">
    <property type="entry name" value="ClpP"/>
</dbReference>
<name>A0A8S5RBT2_9VIRU</name>
<dbReference type="PRINTS" id="PR00127">
    <property type="entry name" value="CLPPROTEASEP"/>
</dbReference>
<dbReference type="GO" id="GO:0051117">
    <property type="term" value="F:ATPase binding"/>
    <property type="evidence" value="ECO:0007669"/>
    <property type="project" value="TreeGrafter"/>
</dbReference>
<dbReference type="SUPFAM" id="SSF52096">
    <property type="entry name" value="ClpP/crotonase"/>
    <property type="match status" value="1"/>
</dbReference>
<dbReference type="Gene3D" id="3.90.226.10">
    <property type="entry name" value="2-enoyl-CoA Hydratase, Chain A, domain 1"/>
    <property type="match status" value="1"/>
</dbReference>
<reference evidence="2" key="1">
    <citation type="journal article" date="2021" name="Proc. Natl. Acad. Sci. U.S.A.">
        <title>A Catalog of Tens of Thousands of Viruses from Human Metagenomes Reveals Hidden Associations with Chronic Diseases.</title>
        <authorList>
            <person name="Tisza M.J."/>
            <person name="Buck C.B."/>
        </authorList>
    </citation>
    <scope>NUCLEOTIDE SEQUENCE</scope>
    <source>
        <strain evidence="2">CtmTa7</strain>
    </source>
</reference>
<dbReference type="GO" id="GO:0009368">
    <property type="term" value="C:endopeptidase Clp complex"/>
    <property type="evidence" value="ECO:0007669"/>
    <property type="project" value="TreeGrafter"/>
</dbReference>
<accession>A0A8S5RBT2</accession>
<organism evidence="2">
    <name type="scientific">virus sp. ctmTa7</name>
    <dbReference type="NCBI Taxonomy" id="2828255"/>
    <lineage>
        <taxon>Viruses</taxon>
    </lineage>
</organism>
<comment type="similarity">
    <text evidence="1">Belongs to the peptidase S14 family.</text>
</comment>
<dbReference type="PANTHER" id="PTHR10381">
    <property type="entry name" value="ATP-DEPENDENT CLP PROTEASE PROTEOLYTIC SUBUNIT"/>
    <property type="match status" value="1"/>
</dbReference>
<evidence type="ECO:0000313" key="2">
    <source>
        <dbReference type="EMBL" id="DAE28610.1"/>
    </source>
</evidence>
<evidence type="ECO:0008006" key="3">
    <source>
        <dbReference type="Google" id="ProtNLM"/>
    </source>
</evidence>